<reference evidence="1 2" key="1">
    <citation type="submission" date="2019-07" db="EMBL/GenBank/DDBJ databases">
        <title>Genomics analysis of Aphanomyces spp. identifies a new class of oomycete effector associated with host adaptation.</title>
        <authorList>
            <person name="Gaulin E."/>
        </authorList>
    </citation>
    <scope>NUCLEOTIDE SEQUENCE [LARGE SCALE GENOMIC DNA]</scope>
    <source>
        <strain evidence="1 2">ATCC 201684</strain>
    </source>
</reference>
<gene>
    <name evidence="1" type="ORF">Ae201684_017145</name>
</gene>
<dbReference type="Gene3D" id="3.30.420.10">
    <property type="entry name" value="Ribonuclease H-like superfamily/Ribonuclease H"/>
    <property type="match status" value="1"/>
</dbReference>
<evidence type="ECO:0000313" key="1">
    <source>
        <dbReference type="EMBL" id="KAF0724136.1"/>
    </source>
</evidence>
<accession>A0A6G0WA71</accession>
<name>A0A6G0WA71_9STRA</name>
<dbReference type="AlphaFoldDB" id="A0A6G0WA71"/>
<dbReference type="EMBL" id="VJMJ01000281">
    <property type="protein sequence ID" value="KAF0724136.1"/>
    <property type="molecule type" value="Genomic_DNA"/>
</dbReference>
<proteinExistence type="predicted"/>
<dbReference type="VEuPathDB" id="FungiDB:AeMF1_011957"/>
<dbReference type="Proteomes" id="UP000481153">
    <property type="component" value="Unassembled WGS sequence"/>
</dbReference>
<dbReference type="GO" id="GO:0003676">
    <property type="term" value="F:nucleic acid binding"/>
    <property type="evidence" value="ECO:0007669"/>
    <property type="project" value="InterPro"/>
</dbReference>
<sequence>MVADVDAKMHGVSGPQFKWTDEVIDEAIRGVAHEDRQTLRKLAATAKIPKSTLFRRTKDNPRRKTWFCASFSLTFSHGHHIFSNMHNLVHVDEKWFYVTKVKRKVYAFADETLAMRHAKSKSFVTKVMFLAAIARPRYDHHRRTFFDGKLGIWPFVECTLAKRTSKNRPKGTPVLSPQSVTAEAYREMMLQKVFPAINARMPSVDRNQCILIQQDNASAHGAMTTKFLKSIGTTSVQEEMEQQHSSLKMNVC</sequence>
<dbReference type="InterPro" id="IPR036397">
    <property type="entry name" value="RNaseH_sf"/>
</dbReference>
<organism evidence="1 2">
    <name type="scientific">Aphanomyces euteiches</name>
    <dbReference type="NCBI Taxonomy" id="100861"/>
    <lineage>
        <taxon>Eukaryota</taxon>
        <taxon>Sar</taxon>
        <taxon>Stramenopiles</taxon>
        <taxon>Oomycota</taxon>
        <taxon>Saprolegniomycetes</taxon>
        <taxon>Saprolegniales</taxon>
        <taxon>Verrucalvaceae</taxon>
        <taxon>Aphanomyces</taxon>
    </lineage>
</organism>
<dbReference type="PANTHER" id="PTHR47169">
    <property type="entry name" value="OS01G0541250 PROTEIN"/>
    <property type="match status" value="1"/>
</dbReference>
<protein>
    <submittedName>
        <fullName evidence="1">Uncharacterized protein</fullName>
    </submittedName>
</protein>
<keyword evidence="2" id="KW-1185">Reference proteome</keyword>
<dbReference type="PANTHER" id="PTHR47169:SF2">
    <property type="entry name" value="OS01G0541250 PROTEIN"/>
    <property type="match status" value="1"/>
</dbReference>
<comment type="caution">
    <text evidence="1">The sequence shown here is derived from an EMBL/GenBank/DDBJ whole genome shotgun (WGS) entry which is preliminary data.</text>
</comment>
<evidence type="ECO:0000313" key="2">
    <source>
        <dbReference type="Proteomes" id="UP000481153"/>
    </source>
</evidence>